<protein>
    <submittedName>
        <fullName evidence="2">Uncharacterized protein</fullName>
    </submittedName>
</protein>
<gene>
    <name evidence="2" type="ORF">JEQ12_000081</name>
</gene>
<evidence type="ECO:0000313" key="2">
    <source>
        <dbReference type="EMBL" id="KAG5214505.1"/>
    </source>
</evidence>
<comment type="caution">
    <text evidence="2">The sequence shown here is derived from an EMBL/GenBank/DDBJ whole genome shotgun (WGS) entry which is preliminary data.</text>
</comment>
<dbReference type="EMBL" id="JAEMGP010000001">
    <property type="protein sequence ID" value="KAG5214505.1"/>
    <property type="molecule type" value="Genomic_DNA"/>
</dbReference>
<name>A0A836D7N1_SHEEP</name>
<dbReference type="Proteomes" id="UP000664991">
    <property type="component" value="Unassembled WGS sequence"/>
</dbReference>
<accession>A0A836D7N1</accession>
<evidence type="ECO:0000256" key="1">
    <source>
        <dbReference type="SAM" id="MobiDB-lite"/>
    </source>
</evidence>
<reference evidence="2 3" key="1">
    <citation type="submission" date="2020-12" db="EMBL/GenBank/DDBJ databases">
        <title>De novo assembly of Tibetan sheep genome.</title>
        <authorList>
            <person name="Li X."/>
        </authorList>
    </citation>
    <scope>NUCLEOTIDE SEQUENCE [LARGE SCALE GENOMIC DNA]</scope>
    <source>
        <tissue evidence="2">Heart</tissue>
    </source>
</reference>
<dbReference type="AlphaFoldDB" id="A0A836D7N1"/>
<feature type="region of interest" description="Disordered" evidence="1">
    <location>
        <begin position="1"/>
        <end position="24"/>
    </location>
</feature>
<sequence>MKQDSGEDCNGTGGRFPHPFIRSLPPRLSQHSLSQLPSVGALPSTSCPQIKPPSPLSLMGPSATPLAILLKAAGVWMALAGSREMTSEGLQERTALSSPTLTKCLKLPSVGINVPGGTVQREDQRLSRNGWATVSSVIFL</sequence>
<organism evidence="2 3">
    <name type="scientific">Ovis aries</name>
    <name type="common">Sheep</name>
    <dbReference type="NCBI Taxonomy" id="9940"/>
    <lineage>
        <taxon>Eukaryota</taxon>
        <taxon>Metazoa</taxon>
        <taxon>Chordata</taxon>
        <taxon>Craniata</taxon>
        <taxon>Vertebrata</taxon>
        <taxon>Euteleostomi</taxon>
        <taxon>Mammalia</taxon>
        <taxon>Eutheria</taxon>
        <taxon>Laurasiatheria</taxon>
        <taxon>Artiodactyla</taxon>
        <taxon>Ruminantia</taxon>
        <taxon>Pecora</taxon>
        <taxon>Bovidae</taxon>
        <taxon>Caprinae</taxon>
        <taxon>Ovis</taxon>
    </lineage>
</organism>
<evidence type="ECO:0000313" key="3">
    <source>
        <dbReference type="Proteomes" id="UP000664991"/>
    </source>
</evidence>
<proteinExistence type="predicted"/>